<keyword evidence="7" id="KW-1185">Reference proteome</keyword>
<keyword evidence="4" id="KW-1015">Disulfide bond</keyword>
<evidence type="ECO:0000256" key="1">
    <source>
        <dbReference type="ARBA" id="ARBA00004173"/>
    </source>
</evidence>
<reference evidence="6 7" key="1">
    <citation type="journal article" date="2018" name="Proc. Natl. Acad. Sci. U.S.A.">
        <title>Draft genome sequence of Camellia sinensis var. sinensis provides insights into the evolution of the tea genome and tea quality.</title>
        <authorList>
            <person name="Wei C."/>
            <person name="Yang H."/>
            <person name="Wang S."/>
            <person name="Zhao J."/>
            <person name="Liu C."/>
            <person name="Gao L."/>
            <person name="Xia E."/>
            <person name="Lu Y."/>
            <person name="Tai Y."/>
            <person name="She G."/>
            <person name="Sun J."/>
            <person name="Cao H."/>
            <person name="Tong W."/>
            <person name="Gao Q."/>
            <person name="Li Y."/>
            <person name="Deng W."/>
            <person name="Jiang X."/>
            <person name="Wang W."/>
            <person name="Chen Q."/>
            <person name="Zhang S."/>
            <person name="Li H."/>
            <person name="Wu J."/>
            <person name="Wang P."/>
            <person name="Li P."/>
            <person name="Shi C."/>
            <person name="Zheng F."/>
            <person name="Jian J."/>
            <person name="Huang B."/>
            <person name="Shan D."/>
            <person name="Shi M."/>
            <person name="Fang C."/>
            <person name="Yue Y."/>
            <person name="Li F."/>
            <person name="Li D."/>
            <person name="Wei S."/>
            <person name="Han B."/>
            <person name="Jiang C."/>
            <person name="Yin Y."/>
            <person name="Xia T."/>
            <person name="Zhang Z."/>
            <person name="Bennetzen J.L."/>
            <person name="Zhao S."/>
            <person name="Wan X."/>
        </authorList>
    </citation>
    <scope>NUCLEOTIDE SEQUENCE [LARGE SCALE GENOMIC DNA]</scope>
    <source>
        <strain evidence="7">cv. Shuchazao</strain>
        <tissue evidence="6">Leaf</tissue>
    </source>
</reference>
<dbReference type="PANTHER" id="PTHR22977:SF1">
    <property type="entry name" value="COX ASSEMBLY MITOCHONDRIAL PROTEIN 2 HOMOLOG"/>
    <property type="match status" value="1"/>
</dbReference>
<evidence type="ECO:0000256" key="3">
    <source>
        <dbReference type="ARBA" id="ARBA00023128"/>
    </source>
</evidence>
<comment type="similarity">
    <text evidence="2 5">Belongs to the CMC family.</text>
</comment>
<accession>A0A4S4E2E2</accession>
<evidence type="ECO:0000256" key="5">
    <source>
        <dbReference type="RuleBase" id="RU364104"/>
    </source>
</evidence>
<comment type="caution">
    <text evidence="6">The sequence shown here is derived from an EMBL/GenBank/DDBJ whole genome shotgun (WGS) entry which is preliminary data.</text>
</comment>
<dbReference type="Pfam" id="PF08583">
    <property type="entry name" value="Cmc1"/>
    <property type="match status" value="1"/>
</dbReference>
<dbReference type="EMBL" id="SDRB02008413">
    <property type="protein sequence ID" value="THG09594.1"/>
    <property type="molecule type" value="Genomic_DNA"/>
</dbReference>
<evidence type="ECO:0000313" key="7">
    <source>
        <dbReference type="Proteomes" id="UP000306102"/>
    </source>
</evidence>
<dbReference type="STRING" id="542762.A0A4S4E2E2"/>
<name>A0A4S4E2E2_CAMSN</name>
<gene>
    <name evidence="6" type="ORF">TEA_006388</name>
</gene>
<comment type="subcellular location">
    <subcellularLocation>
        <location evidence="1 5">Mitochondrion</location>
    </subcellularLocation>
</comment>
<dbReference type="AlphaFoldDB" id="A0A4S4E2E2"/>
<dbReference type="Proteomes" id="UP000306102">
    <property type="component" value="Unassembled WGS sequence"/>
</dbReference>
<organism evidence="6 7">
    <name type="scientific">Camellia sinensis var. sinensis</name>
    <name type="common">China tea</name>
    <dbReference type="NCBI Taxonomy" id="542762"/>
    <lineage>
        <taxon>Eukaryota</taxon>
        <taxon>Viridiplantae</taxon>
        <taxon>Streptophyta</taxon>
        <taxon>Embryophyta</taxon>
        <taxon>Tracheophyta</taxon>
        <taxon>Spermatophyta</taxon>
        <taxon>Magnoliopsida</taxon>
        <taxon>eudicotyledons</taxon>
        <taxon>Gunneridae</taxon>
        <taxon>Pentapetalae</taxon>
        <taxon>asterids</taxon>
        <taxon>Ericales</taxon>
        <taxon>Theaceae</taxon>
        <taxon>Camellia</taxon>
    </lineage>
</organism>
<keyword evidence="3 5" id="KW-0496">Mitochondrion</keyword>
<dbReference type="GO" id="GO:0005739">
    <property type="term" value="C:mitochondrion"/>
    <property type="evidence" value="ECO:0007669"/>
    <property type="project" value="UniProtKB-SubCell"/>
</dbReference>
<sequence>MLGEYYFTSKILVLCRDEKPKLLRSFPIMISWILHVNMKQREIDRCLHIEIVLMVCLVQIIEQFQKCHLDHPIGKFFGECTDLKIKLDHCFRQEKALKRKANFEESKKLKERLQAHRKEIMREDLKFFSGDDSNDGYDDFLPDLKLCFSTILVTCYSSSSLPRSVIRCRNRRRSSTRRNRSSLN</sequence>
<dbReference type="PANTHER" id="PTHR22977">
    <property type="entry name" value="COX ASSEMBLY MITOCHONDRIAL PROTEIN"/>
    <property type="match status" value="1"/>
</dbReference>
<dbReference type="InterPro" id="IPR013892">
    <property type="entry name" value="Cyt_c_biogenesis_Cmc1-like"/>
</dbReference>
<proteinExistence type="inferred from homology"/>
<evidence type="ECO:0000256" key="2">
    <source>
        <dbReference type="ARBA" id="ARBA00007347"/>
    </source>
</evidence>
<protein>
    <recommendedName>
        <fullName evidence="5">COX assembly mitochondrial protein</fullName>
    </recommendedName>
</protein>
<evidence type="ECO:0000313" key="6">
    <source>
        <dbReference type="EMBL" id="THG09594.1"/>
    </source>
</evidence>
<evidence type="ECO:0000256" key="4">
    <source>
        <dbReference type="ARBA" id="ARBA00023157"/>
    </source>
</evidence>